<protein>
    <submittedName>
        <fullName evidence="1">WD repeat-containing protein 53</fullName>
    </submittedName>
</protein>
<gene>
    <name evidence="1" type="primary">WDR53</name>
    <name evidence="1" type="ORF">DSO57_1037720</name>
</gene>
<name>A0ACC2SN54_9FUNG</name>
<keyword evidence="2" id="KW-1185">Reference proteome</keyword>
<comment type="caution">
    <text evidence="1">The sequence shown here is derived from an EMBL/GenBank/DDBJ whole genome shotgun (WGS) entry which is preliminary data.</text>
</comment>
<sequence>MGATTEIQPLIRFHGHKDQVTCLDKSSNKPLSSVAGHDLLLSGADDCTVRLWDARGGKVSQAIKGFRDTISSVVIPEVHHCSFSFYVASGNEIREFDIRNSSSIIDAQRDVLSCLSVGEEDINQFKFRLQGNALLSTNDDGNLYVSHVSGQAKGSRVIGKHSNISLAIAINPVNQEVSSGGMDHHIKIWDAETSELIKDFDMNHPDFLSDSATTSGVNPRFVCSLDFNATGTILTAGLGDGSIKLFNFAATRPPKNKHHRPWKSMDLPEPHRHSHLQSVTIPLANWLIF</sequence>
<evidence type="ECO:0000313" key="1">
    <source>
        <dbReference type="EMBL" id="KAJ9063750.1"/>
    </source>
</evidence>
<dbReference type="EMBL" id="QTSX02004680">
    <property type="protein sequence ID" value="KAJ9063750.1"/>
    <property type="molecule type" value="Genomic_DNA"/>
</dbReference>
<organism evidence="1 2">
    <name type="scientific">Entomophthora muscae</name>
    <dbReference type="NCBI Taxonomy" id="34485"/>
    <lineage>
        <taxon>Eukaryota</taxon>
        <taxon>Fungi</taxon>
        <taxon>Fungi incertae sedis</taxon>
        <taxon>Zoopagomycota</taxon>
        <taxon>Entomophthoromycotina</taxon>
        <taxon>Entomophthoromycetes</taxon>
        <taxon>Entomophthorales</taxon>
        <taxon>Entomophthoraceae</taxon>
        <taxon>Entomophthora</taxon>
    </lineage>
</organism>
<reference evidence="1" key="1">
    <citation type="submission" date="2022-04" db="EMBL/GenBank/DDBJ databases">
        <title>Genome of the entomopathogenic fungus Entomophthora muscae.</title>
        <authorList>
            <person name="Elya C."/>
            <person name="Lovett B.R."/>
            <person name="Lee E."/>
            <person name="Macias A.M."/>
            <person name="Hajek A.E."/>
            <person name="De Bivort B.L."/>
            <person name="Kasson M.T."/>
            <person name="De Fine Licht H.H."/>
            <person name="Stajich J.E."/>
        </authorList>
    </citation>
    <scope>NUCLEOTIDE SEQUENCE</scope>
    <source>
        <strain evidence="1">Berkeley</strain>
    </source>
</reference>
<proteinExistence type="predicted"/>
<accession>A0ACC2SN54</accession>
<evidence type="ECO:0000313" key="2">
    <source>
        <dbReference type="Proteomes" id="UP001165960"/>
    </source>
</evidence>
<dbReference type="Proteomes" id="UP001165960">
    <property type="component" value="Unassembled WGS sequence"/>
</dbReference>